<dbReference type="Proteomes" id="UP000692954">
    <property type="component" value="Unassembled WGS sequence"/>
</dbReference>
<protein>
    <submittedName>
        <fullName evidence="2">Uncharacterized protein</fullName>
    </submittedName>
</protein>
<keyword evidence="4" id="KW-1185">Reference proteome</keyword>
<dbReference type="EMBL" id="CAJJDN010000016">
    <property type="protein sequence ID" value="CAD8062284.1"/>
    <property type="molecule type" value="Genomic_DNA"/>
</dbReference>
<accession>A0A8S1L2R0</accession>
<feature type="region of interest" description="Disordered" evidence="1">
    <location>
        <begin position="89"/>
        <end position="108"/>
    </location>
</feature>
<dbReference type="EMBL" id="CAJJDN010000016">
    <property type="protein sequence ID" value="CAD8062280.1"/>
    <property type="molecule type" value="Genomic_DNA"/>
</dbReference>
<evidence type="ECO:0000313" key="2">
    <source>
        <dbReference type="EMBL" id="CAD8062280.1"/>
    </source>
</evidence>
<evidence type="ECO:0000313" key="4">
    <source>
        <dbReference type="Proteomes" id="UP000692954"/>
    </source>
</evidence>
<proteinExistence type="predicted"/>
<name>A0A8S1L2R0_9CILI</name>
<organism evidence="2 4">
    <name type="scientific">Paramecium sonneborni</name>
    <dbReference type="NCBI Taxonomy" id="65129"/>
    <lineage>
        <taxon>Eukaryota</taxon>
        <taxon>Sar</taxon>
        <taxon>Alveolata</taxon>
        <taxon>Ciliophora</taxon>
        <taxon>Intramacronucleata</taxon>
        <taxon>Oligohymenophorea</taxon>
        <taxon>Peniculida</taxon>
        <taxon>Parameciidae</taxon>
        <taxon>Paramecium</taxon>
    </lineage>
</organism>
<evidence type="ECO:0000313" key="3">
    <source>
        <dbReference type="EMBL" id="CAD8062284.1"/>
    </source>
</evidence>
<comment type="caution">
    <text evidence="2">The sequence shown here is derived from an EMBL/GenBank/DDBJ whole genome shotgun (WGS) entry which is preliminary data.</text>
</comment>
<sequence length="108" mass="12794">MGCCTIKKVHSKNKEKVFCEPNIQESQNLQQPLDQNLQPKYQEQTMEKVTSEIQMVQKNNMNHLITLKENQYTVYNKDDLNAVDDQFFQDKHQQKPQEVEKANSDDDY</sequence>
<dbReference type="AlphaFoldDB" id="A0A8S1L2R0"/>
<evidence type="ECO:0000256" key="1">
    <source>
        <dbReference type="SAM" id="MobiDB-lite"/>
    </source>
</evidence>
<reference evidence="2" key="1">
    <citation type="submission" date="2021-01" db="EMBL/GenBank/DDBJ databases">
        <authorList>
            <consortium name="Genoscope - CEA"/>
            <person name="William W."/>
        </authorList>
    </citation>
    <scope>NUCLEOTIDE SEQUENCE</scope>
</reference>
<gene>
    <name evidence="2" type="ORF">PSON_ATCC_30995.1.T0160263</name>
    <name evidence="3" type="ORF">PSON_ATCC_30995.1.T0160265</name>
</gene>